<gene>
    <name evidence="1" type="ORF">AVDCRST_MAG93-9360</name>
</gene>
<dbReference type="AlphaFoldDB" id="A0A6J4NFZ9"/>
<proteinExistence type="predicted"/>
<name>A0A6J4NFZ9_9CHLR</name>
<sequence>MLNLIRQDTLRTWGAKTMPMNAPGDFSFLPHLPEVEQVRLHHPAALEQRRPERDDVMFAWLRCTSCSMRSHHMEEDYAHDWSARFRDQPVVVSAMCS</sequence>
<dbReference type="EMBL" id="CADCTR010003141">
    <property type="protein sequence ID" value="CAA9384090.1"/>
    <property type="molecule type" value="Genomic_DNA"/>
</dbReference>
<accession>A0A6J4NFZ9</accession>
<protein>
    <submittedName>
        <fullName evidence="1">Uncharacterized protein</fullName>
    </submittedName>
</protein>
<evidence type="ECO:0000313" key="1">
    <source>
        <dbReference type="EMBL" id="CAA9384090.1"/>
    </source>
</evidence>
<reference evidence="1" key="1">
    <citation type="submission" date="2020-02" db="EMBL/GenBank/DDBJ databases">
        <authorList>
            <person name="Meier V. D."/>
        </authorList>
    </citation>
    <scope>NUCLEOTIDE SEQUENCE</scope>
    <source>
        <strain evidence="1">AVDCRST_MAG93</strain>
    </source>
</reference>
<organism evidence="1">
    <name type="scientific">uncultured Chloroflexia bacterium</name>
    <dbReference type="NCBI Taxonomy" id="1672391"/>
    <lineage>
        <taxon>Bacteria</taxon>
        <taxon>Bacillati</taxon>
        <taxon>Chloroflexota</taxon>
        <taxon>Chloroflexia</taxon>
        <taxon>environmental samples</taxon>
    </lineage>
</organism>